<dbReference type="EMBL" id="SDMK01000001">
    <property type="protein sequence ID" value="RXS97070.1"/>
    <property type="molecule type" value="Genomic_DNA"/>
</dbReference>
<protein>
    <submittedName>
        <fullName evidence="2">Uncharacterized protein</fullName>
    </submittedName>
</protein>
<dbReference type="Proteomes" id="UP000290253">
    <property type="component" value="Unassembled WGS sequence"/>
</dbReference>
<evidence type="ECO:0000313" key="2">
    <source>
        <dbReference type="EMBL" id="RXS97070.1"/>
    </source>
</evidence>
<accession>A0A4Q1SIL3</accession>
<gene>
    <name evidence="2" type="ORF">ESZ00_03845</name>
</gene>
<dbReference type="AlphaFoldDB" id="A0A4Q1SIL3"/>
<keyword evidence="1" id="KW-0472">Membrane</keyword>
<comment type="caution">
    <text evidence="2">The sequence shown here is derived from an EMBL/GenBank/DDBJ whole genome shotgun (WGS) entry which is preliminary data.</text>
</comment>
<keyword evidence="3" id="KW-1185">Reference proteome</keyword>
<keyword evidence="1" id="KW-1133">Transmembrane helix</keyword>
<evidence type="ECO:0000313" key="3">
    <source>
        <dbReference type="Proteomes" id="UP000290253"/>
    </source>
</evidence>
<name>A0A4Q1SIL3_9BACT</name>
<keyword evidence="1" id="KW-0812">Transmembrane</keyword>
<evidence type="ECO:0000256" key="1">
    <source>
        <dbReference type="SAM" id="Phobius"/>
    </source>
</evidence>
<reference evidence="2 3" key="1">
    <citation type="journal article" date="2016" name="Int. J. Syst. Evol. Microbiol.">
        <title>Acidipila dinghuensis sp. nov., an acidobacterium isolated from forest soil.</title>
        <authorList>
            <person name="Jiang Y.W."/>
            <person name="Wang J."/>
            <person name="Chen M.H."/>
            <person name="Lv Y.Y."/>
            <person name="Qiu L.H."/>
        </authorList>
    </citation>
    <scope>NUCLEOTIDE SEQUENCE [LARGE SCALE GENOMIC DNA]</scope>
    <source>
        <strain evidence="2 3">DHOF10</strain>
    </source>
</reference>
<feature type="transmembrane region" description="Helical" evidence="1">
    <location>
        <begin position="135"/>
        <end position="155"/>
    </location>
</feature>
<feature type="transmembrane region" description="Helical" evidence="1">
    <location>
        <begin position="100"/>
        <end position="123"/>
    </location>
</feature>
<dbReference type="RefSeq" id="WP_129206850.1">
    <property type="nucleotide sequence ID" value="NZ_BMGU01000001.1"/>
</dbReference>
<feature type="transmembrane region" description="Helical" evidence="1">
    <location>
        <begin position="64"/>
        <end position="88"/>
    </location>
</feature>
<proteinExistence type="predicted"/>
<organism evidence="2 3">
    <name type="scientific">Silvibacterium dinghuense</name>
    <dbReference type="NCBI Taxonomy" id="1560006"/>
    <lineage>
        <taxon>Bacteria</taxon>
        <taxon>Pseudomonadati</taxon>
        <taxon>Acidobacteriota</taxon>
        <taxon>Terriglobia</taxon>
        <taxon>Terriglobales</taxon>
        <taxon>Acidobacteriaceae</taxon>
        <taxon>Silvibacterium</taxon>
    </lineage>
</organism>
<sequence>MNEAADEQGSGPNVWEKIGFSFVGLIAGNVAQQAVLLAVRVFGPAVGIRLPASIGPGSIYETEILSLFIAIFSLLGWAVIGVPSVLVMPLRWFEELPLTLFFLPGALLGALAYTCGLLIFGGAADLLLALKATRYLAMLAALIASVALVVFVQMIRSRKRRP</sequence>